<dbReference type="SUPFAM" id="SSF51225">
    <property type="entry name" value="Fibre shaft of virus attachment proteins"/>
    <property type="match status" value="1"/>
</dbReference>
<evidence type="ECO:0000256" key="2">
    <source>
        <dbReference type="ARBA" id="ARBA00004328"/>
    </source>
</evidence>
<dbReference type="InterPro" id="IPR000931">
    <property type="entry name" value="Adeno_fibre"/>
</dbReference>
<dbReference type="Gene3D" id="2.10.25.20">
    <property type="entry name" value="reovirus attachment protein sigma1, domain 1"/>
    <property type="match status" value="1"/>
</dbReference>
<keyword evidence="6" id="KW-0945">Host-virus interaction</keyword>
<keyword evidence="8" id="KW-0946">Virion</keyword>
<evidence type="ECO:0000256" key="8">
    <source>
        <dbReference type="ARBA" id="ARBA00022844"/>
    </source>
</evidence>
<dbReference type="GO" id="GO:0019028">
    <property type="term" value="C:viral capsid"/>
    <property type="evidence" value="ECO:0007669"/>
    <property type="project" value="UniProtKB-KW"/>
</dbReference>
<dbReference type="InterPro" id="IPR008982">
    <property type="entry name" value="Adenovirus_pIV-like_att"/>
</dbReference>
<dbReference type="InterPro" id="IPR009013">
    <property type="entry name" value="Attachment_protein_shaft_sf"/>
</dbReference>
<protein>
    <submittedName>
        <fullName evidence="13">Fiber protein</fullName>
    </submittedName>
</protein>
<evidence type="ECO:0000256" key="10">
    <source>
        <dbReference type="ARBA" id="ARBA00023165"/>
    </source>
</evidence>
<feature type="domain" description="Adenoviral fibre protein knob" evidence="12">
    <location>
        <begin position="128"/>
        <end position="323"/>
    </location>
</feature>
<keyword evidence="4" id="KW-0167">Capsid protein</keyword>
<evidence type="ECO:0000256" key="7">
    <source>
        <dbReference type="ARBA" id="ARBA00022804"/>
    </source>
</evidence>
<organism evidence="13 14">
    <name type="scientific">Human adenovirus B serotype 7</name>
    <name type="common">HAdV-7</name>
    <name type="synonym">Human adenovirus 7</name>
    <dbReference type="NCBI Taxonomy" id="10519"/>
    <lineage>
        <taxon>Viruses</taxon>
        <taxon>Varidnaviria</taxon>
        <taxon>Bamfordvirae</taxon>
        <taxon>Preplasmiviricota</taxon>
        <taxon>Polisuviricotina</taxon>
        <taxon>Pharingeaviricetes</taxon>
        <taxon>Rowavirales</taxon>
        <taxon>Adenoviridae</taxon>
        <taxon>Mastadenovirus</taxon>
        <taxon>Mastadenovirus blackbeardi</taxon>
        <taxon>Human mastadenovirus B</taxon>
    </lineage>
</organism>
<keyword evidence="11" id="KW-1160">Virus entry into host cell</keyword>
<name>A0A1B1CQI4_ADE07</name>
<comment type="similarity">
    <text evidence="3">Belongs to the adenoviridae fiber family.</text>
</comment>
<dbReference type="InterPro" id="IPR000978">
    <property type="entry name" value="Adeno_fibre_knob"/>
</dbReference>
<dbReference type="GO" id="GO:0007155">
    <property type="term" value="P:cell adhesion"/>
    <property type="evidence" value="ECO:0007669"/>
    <property type="project" value="InterPro"/>
</dbReference>
<dbReference type="SUPFAM" id="SSF49835">
    <property type="entry name" value="Virus attachment protein globular domain"/>
    <property type="match status" value="1"/>
</dbReference>
<dbReference type="GO" id="GO:0042025">
    <property type="term" value="C:host cell nucleus"/>
    <property type="evidence" value="ECO:0007669"/>
    <property type="project" value="UniProtKB-SubCell"/>
</dbReference>
<dbReference type="Pfam" id="PF00541">
    <property type="entry name" value="Adeno_knob"/>
    <property type="match status" value="1"/>
</dbReference>
<evidence type="ECO:0000256" key="3">
    <source>
        <dbReference type="ARBA" id="ARBA00006685"/>
    </source>
</evidence>
<proteinExistence type="inferred from homology"/>
<accession>A0A1B1CQI4</accession>
<dbReference type="GO" id="GO:0046718">
    <property type="term" value="P:symbiont entry into host cell"/>
    <property type="evidence" value="ECO:0007669"/>
    <property type="project" value="UniProtKB-KW"/>
</dbReference>
<dbReference type="PRINTS" id="PR00307">
    <property type="entry name" value="ADENOVSFIBRE"/>
</dbReference>
<evidence type="ECO:0000256" key="11">
    <source>
        <dbReference type="ARBA" id="ARBA00023296"/>
    </source>
</evidence>
<evidence type="ECO:0000256" key="5">
    <source>
        <dbReference type="ARBA" id="ARBA00022562"/>
    </source>
</evidence>
<keyword evidence="10" id="KW-1233">Viral attachment to host adhesion receptor</keyword>
<evidence type="ECO:0000256" key="4">
    <source>
        <dbReference type="ARBA" id="ARBA00022561"/>
    </source>
</evidence>
<reference evidence="13 14" key="1">
    <citation type="submission" date="2015-12" db="EMBL/GenBank/DDBJ databases">
        <title>Complete genome sequence of human adenovirus type 7 associated with fatal adult pneumonia.</title>
        <authorList>
            <person name="Yatsyshina S.B."/>
            <person name="Ageeva M.R."/>
            <person name="Pimkina E.V."/>
            <person name="Deviatkin A.A."/>
            <person name="Markelov M.L."/>
            <person name="Dedkov V.G."/>
            <person name="Safonova M.V."/>
        </authorList>
    </citation>
    <scope>NUCLEOTIDE SEQUENCE [LARGE SCALE GENOMIC DNA]</scope>
    <source>
        <strain evidence="13">19BOVLB/Volgograd/Rus/2014</strain>
    </source>
</reference>
<keyword evidence="7" id="KW-1161">Viral attachment to host cell</keyword>
<dbReference type="Pfam" id="PF00608">
    <property type="entry name" value="Adeno_shaft"/>
    <property type="match status" value="2"/>
</dbReference>
<dbReference type="EMBL" id="KU361344">
    <property type="protein sequence ID" value="ANP92030.1"/>
    <property type="molecule type" value="Genomic_DNA"/>
</dbReference>
<evidence type="ECO:0000256" key="9">
    <source>
        <dbReference type="ARBA" id="ARBA00022921"/>
    </source>
</evidence>
<dbReference type="Proteomes" id="UP000140963">
    <property type="component" value="Segment"/>
</dbReference>
<dbReference type="Gene3D" id="2.60.90.10">
    <property type="entry name" value="Adenovirus pIV-related, attachment domain"/>
    <property type="match status" value="1"/>
</dbReference>
<evidence type="ECO:0000313" key="13">
    <source>
        <dbReference type="EMBL" id="ANP92030.1"/>
    </source>
</evidence>
<evidence type="ECO:0000256" key="6">
    <source>
        <dbReference type="ARBA" id="ARBA00022581"/>
    </source>
</evidence>
<sequence length="325" mass="35368">MTKRVRLSDSFNPVYPYEDESTSQHPFINPGFISPNGFTQSPDGVLTLKCLTPLTTTGGSLQLKVGGGLTIDDTDGFLKENISATTPLVKTGHSIGLSLGPGLETNENKLCAKLGEGLTFNSNNICINDNINTLWTGVNPTRANCQIMASSESNDCKLILTLVKTGALVTAFVYVIGVSNDFNMLTTHKNINFTAELFFDSTGNLLTSLSSLKTPLNHKSGQNMATGALTNAKGFMPSTTAYPFNVNSREKENHIYGTCYYTASDHTAFPIDISVMLNQRALNNETSYCIRVTWSWNTGVAPEVQTSATTLVTSPFTFYYIREDD</sequence>
<dbReference type="GO" id="GO:0098671">
    <property type="term" value="P:adhesion receptor-mediated virion attachment to host cell"/>
    <property type="evidence" value="ECO:0007669"/>
    <property type="project" value="UniProtKB-KW"/>
</dbReference>
<keyword evidence="9" id="KW-0426">Late protein</keyword>
<evidence type="ECO:0000313" key="14">
    <source>
        <dbReference type="Proteomes" id="UP000140963"/>
    </source>
</evidence>
<keyword evidence="5" id="KW-1048">Host nucleus</keyword>
<evidence type="ECO:0000256" key="1">
    <source>
        <dbReference type="ARBA" id="ARBA00004147"/>
    </source>
</evidence>
<dbReference type="InterPro" id="IPR000939">
    <property type="entry name" value="Adenobir_fibre_prot_rpt/shaft"/>
</dbReference>
<evidence type="ECO:0000259" key="12">
    <source>
        <dbReference type="Pfam" id="PF00541"/>
    </source>
</evidence>
<organismHost>
    <name type="scientific">Homo sapiens</name>
    <name type="common">Human</name>
    <dbReference type="NCBI Taxonomy" id="9606"/>
</organismHost>
<gene>
    <name evidence="13" type="primary">L5</name>
</gene>
<comment type="subcellular location">
    <subcellularLocation>
        <location evidence="1">Host nucleus</location>
    </subcellularLocation>
    <subcellularLocation>
        <location evidence="2">Virion</location>
    </subcellularLocation>
</comment>